<reference evidence="5 6" key="1">
    <citation type="submission" date="2019-06" db="EMBL/GenBank/DDBJ databases">
        <title>Sorghum-associated microbial communities from plants grown in Nebraska, USA.</title>
        <authorList>
            <person name="Schachtman D."/>
        </authorList>
    </citation>
    <scope>NUCLEOTIDE SEQUENCE [LARGE SCALE GENOMIC DNA]</scope>
    <source>
        <strain evidence="5 6">1225</strain>
    </source>
</reference>
<dbReference type="InterPro" id="IPR009057">
    <property type="entry name" value="Homeodomain-like_sf"/>
</dbReference>
<dbReference type="InterPro" id="IPR050204">
    <property type="entry name" value="AraC_XylS_family_regulators"/>
</dbReference>
<proteinExistence type="predicted"/>
<dbReference type="RefSeq" id="WP_246690649.1">
    <property type="nucleotide sequence ID" value="NZ_VIWP01000001.1"/>
</dbReference>
<evidence type="ECO:0000256" key="3">
    <source>
        <dbReference type="ARBA" id="ARBA00023163"/>
    </source>
</evidence>
<comment type="caution">
    <text evidence="5">The sequence shown here is derived from an EMBL/GenBank/DDBJ whole genome shotgun (WGS) entry which is preliminary data.</text>
</comment>
<dbReference type="Pfam" id="PF12833">
    <property type="entry name" value="HTH_18"/>
    <property type="match status" value="1"/>
</dbReference>
<gene>
    <name evidence="5" type="ORF">FHW37_101683</name>
</gene>
<name>A0A561R8E7_9HYPH</name>
<dbReference type="PANTHER" id="PTHR46796">
    <property type="entry name" value="HTH-TYPE TRANSCRIPTIONAL ACTIVATOR RHAS-RELATED"/>
    <property type="match status" value="1"/>
</dbReference>
<dbReference type="AlphaFoldDB" id="A0A561R8E7"/>
<sequence>MRIQDTVLDRAPALPIVTGDVDPRKYSGPVQSGSGSCFEAVSKPVPGGLAPWQIRRVAARIEERLSEKLSVDELAALAKLSPSYFAAAFRRSFGISPHAYIIARRVDHAKRQMLEDKIPLCQIALECGLADQAHLSRIFRRIEGITPTAWRQKHRYLAATRAAA</sequence>
<dbReference type="GO" id="GO:0003700">
    <property type="term" value="F:DNA-binding transcription factor activity"/>
    <property type="evidence" value="ECO:0007669"/>
    <property type="project" value="InterPro"/>
</dbReference>
<organism evidence="5 6">
    <name type="scientific">Neorhizobium alkalisoli</name>
    <dbReference type="NCBI Taxonomy" id="528178"/>
    <lineage>
        <taxon>Bacteria</taxon>
        <taxon>Pseudomonadati</taxon>
        <taxon>Pseudomonadota</taxon>
        <taxon>Alphaproteobacteria</taxon>
        <taxon>Hyphomicrobiales</taxon>
        <taxon>Rhizobiaceae</taxon>
        <taxon>Rhizobium/Agrobacterium group</taxon>
        <taxon>Neorhizobium</taxon>
    </lineage>
</organism>
<dbReference type="InterPro" id="IPR018062">
    <property type="entry name" value="HTH_AraC-typ_CS"/>
</dbReference>
<evidence type="ECO:0000256" key="2">
    <source>
        <dbReference type="ARBA" id="ARBA00023125"/>
    </source>
</evidence>
<dbReference type="SUPFAM" id="SSF46689">
    <property type="entry name" value="Homeodomain-like"/>
    <property type="match status" value="2"/>
</dbReference>
<dbReference type="PROSITE" id="PS01124">
    <property type="entry name" value="HTH_ARAC_FAMILY_2"/>
    <property type="match status" value="1"/>
</dbReference>
<dbReference type="SMART" id="SM00342">
    <property type="entry name" value="HTH_ARAC"/>
    <property type="match status" value="1"/>
</dbReference>
<accession>A0A561R8E7</accession>
<evidence type="ECO:0000259" key="4">
    <source>
        <dbReference type="PROSITE" id="PS01124"/>
    </source>
</evidence>
<dbReference type="EMBL" id="VIWP01000001">
    <property type="protein sequence ID" value="TWF58879.1"/>
    <property type="molecule type" value="Genomic_DNA"/>
</dbReference>
<keyword evidence="6" id="KW-1185">Reference proteome</keyword>
<evidence type="ECO:0000313" key="6">
    <source>
        <dbReference type="Proteomes" id="UP000320653"/>
    </source>
</evidence>
<keyword evidence="2 5" id="KW-0238">DNA-binding</keyword>
<evidence type="ECO:0000313" key="5">
    <source>
        <dbReference type="EMBL" id="TWF58879.1"/>
    </source>
</evidence>
<dbReference type="Proteomes" id="UP000320653">
    <property type="component" value="Unassembled WGS sequence"/>
</dbReference>
<dbReference type="Gene3D" id="1.10.10.60">
    <property type="entry name" value="Homeodomain-like"/>
    <property type="match status" value="2"/>
</dbReference>
<dbReference type="PROSITE" id="PS00041">
    <property type="entry name" value="HTH_ARAC_FAMILY_1"/>
    <property type="match status" value="1"/>
</dbReference>
<keyword evidence="1" id="KW-0805">Transcription regulation</keyword>
<evidence type="ECO:0000256" key="1">
    <source>
        <dbReference type="ARBA" id="ARBA00023015"/>
    </source>
</evidence>
<dbReference type="InterPro" id="IPR018060">
    <property type="entry name" value="HTH_AraC"/>
</dbReference>
<dbReference type="GO" id="GO:0043565">
    <property type="term" value="F:sequence-specific DNA binding"/>
    <property type="evidence" value="ECO:0007669"/>
    <property type="project" value="InterPro"/>
</dbReference>
<protein>
    <submittedName>
        <fullName evidence="5">AraC-like DNA-binding protein</fullName>
    </submittedName>
</protein>
<feature type="domain" description="HTH araC/xylS-type" evidence="4">
    <location>
        <begin position="55"/>
        <end position="153"/>
    </location>
</feature>
<dbReference type="PANTHER" id="PTHR46796:SF6">
    <property type="entry name" value="ARAC SUBFAMILY"/>
    <property type="match status" value="1"/>
</dbReference>
<keyword evidence="3" id="KW-0804">Transcription</keyword>